<proteinExistence type="predicted"/>
<dbReference type="Proteomes" id="UP001216510">
    <property type="component" value="Chromosome"/>
</dbReference>
<dbReference type="RefSeq" id="WP_277413759.1">
    <property type="nucleotide sequence ID" value="NZ_CP119083.1"/>
</dbReference>
<accession>A0ABY8B693</accession>
<evidence type="ECO:0000313" key="2">
    <source>
        <dbReference type="Proteomes" id="UP001216510"/>
    </source>
</evidence>
<gene>
    <name evidence="1" type="ORF">PX653_15990</name>
</gene>
<organism evidence="1 2">
    <name type="scientific">Pseudoduganella chitinolytica</name>
    <dbReference type="NCBI Taxonomy" id="34070"/>
    <lineage>
        <taxon>Bacteria</taxon>
        <taxon>Pseudomonadati</taxon>
        <taxon>Pseudomonadota</taxon>
        <taxon>Betaproteobacteria</taxon>
        <taxon>Burkholderiales</taxon>
        <taxon>Oxalobacteraceae</taxon>
        <taxon>Telluria group</taxon>
        <taxon>Pseudoduganella</taxon>
    </lineage>
</organism>
<dbReference type="InterPro" id="IPR041916">
    <property type="entry name" value="Anti_sigma_zinc_sf"/>
</dbReference>
<dbReference type="Gene3D" id="1.10.10.1320">
    <property type="entry name" value="Anti-sigma factor, zinc-finger domain"/>
    <property type="match status" value="1"/>
</dbReference>
<name>A0ABY8B693_9BURK</name>
<evidence type="ECO:0000313" key="1">
    <source>
        <dbReference type="EMBL" id="WEF30968.1"/>
    </source>
</evidence>
<dbReference type="EMBL" id="CP119083">
    <property type="protein sequence ID" value="WEF30968.1"/>
    <property type="molecule type" value="Genomic_DNA"/>
</dbReference>
<sequence length="255" mass="26473">MTFSDEVLMAYADGELAGPERAAVERAMRDDPAVAQAVARHRQLRGDVFAAFADVLDEPVPAPLRQAAAPAVVALDAARVARKARQEQVGQERAQQEQARRGGWWQWGGMAASLAVGVLAGIGGWQVAHQDSTSATVAATSQGMLAQGALAQALSHQLAGSGQVDTAVGIGVTFQGKDGRYCRSFTLAAAAGLACREGNGWRVAVLQEQAPAAPSAYRQAAAAVPPAVLDAIDERIAGAALDAAAERAAQQRGWR</sequence>
<keyword evidence="2" id="KW-1185">Reference proteome</keyword>
<protein>
    <recommendedName>
        <fullName evidence="3">Anti-sigma factor</fullName>
    </recommendedName>
</protein>
<reference evidence="1 2" key="1">
    <citation type="submission" date="2023-02" db="EMBL/GenBank/DDBJ databases">
        <title>Gemone sequence of Telluria chitinolytica ACM 3522T.</title>
        <authorList>
            <person name="Frediansyah A."/>
            <person name="Miess H."/>
            <person name="Gross H."/>
        </authorList>
    </citation>
    <scope>NUCLEOTIDE SEQUENCE [LARGE SCALE GENOMIC DNA]</scope>
    <source>
        <strain evidence="1 2">ACM 3522</strain>
    </source>
</reference>
<evidence type="ECO:0008006" key="3">
    <source>
        <dbReference type="Google" id="ProtNLM"/>
    </source>
</evidence>